<organism evidence="4">
    <name type="scientific">freshwater metagenome</name>
    <dbReference type="NCBI Taxonomy" id="449393"/>
    <lineage>
        <taxon>unclassified sequences</taxon>
        <taxon>metagenomes</taxon>
        <taxon>ecological metagenomes</taxon>
    </lineage>
</organism>
<dbReference type="InterPro" id="IPR014027">
    <property type="entry name" value="UDP-Glc/GDP-Man_DH_C"/>
</dbReference>
<accession>A0A6J6EPB7</accession>
<dbReference type="SUPFAM" id="SSF51735">
    <property type="entry name" value="NAD(P)-binding Rossmann-fold domains"/>
    <property type="match status" value="1"/>
</dbReference>
<protein>
    <submittedName>
        <fullName evidence="4">Unannotated protein</fullName>
    </submittedName>
</protein>
<dbReference type="PANTHER" id="PTHR43491:SF1">
    <property type="entry name" value="UDP-N-ACETYL-D-MANNOSAMINE DEHYDROGENASE"/>
    <property type="match status" value="1"/>
</dbReference>
<dbReference type="NCBIfam" id="TIGR03026">
    <property type="entry name" value="NDP-sugDHase"/>
    <property type="match status" value="1"/>
</dbReference>
<name>A0A6J6EPB7_9ZZZZ</name>
<evidence type="ECO:0000313" key="4">
    <source>
        <dbReference type="EMBL" id="CAB4577867.1"/>
    </source>
</evidence>
<dbReference type="InterPro" id="IPR014026">
    <property type="entry name" value="UDP-Glc/GDP-Man_DH_dimer"/>
</dbReference>
<dbReference type="PIRSF" id="PIRSF000124">
    <property type="entry name" value="UDPglc_GDPman_dh"/>
    <property type="match status" value="1"/>
</dbReference>
<dbReference type="PANTHER" id="PTHR43491">
    <property type="entry name" value="UDP-N-ACETYL-D-MANNOSAMINE DEHYDROGENASE"/>
    <property type="match status" value="1"/>
</dbReference>
<evidence type="ECO:0000256" key="2">
    <source>
        <dbReference type="ARBA" id="ARBA00023027"/>
    </source>
</evidence>
<dbReference type="PIRSF" id="PIRSF500136">
    <property type="entry name" value="UDP_ManNAc_DH"/>
    <property type="match status" value="1"/>
</dbReference>
<sequence>MKTDLAVIGLGYVGLPLAQEAIRAGLSVVGYDVSDRVITGLNAGKSHVDDLSDADIQTMIKNGFTASKDDQVLADASAIVICVPTPLSADGGPDLSAVLGATAAVAKKLKKGQLVVLESTTYPGTTEEVVQPILEAGGLIAGEDFYLAFSPERIDPGNKKFGMRNTPKVVGGINQISTDKAVAMYANFVDTVVRAKGAKEAEMAKLLENTYRHINIALVNEMAMFCNDLGIDLWDVIRCASTKPFGFQAFYPGPGVGGHCIPIDPNYLSHQVKTNLGYPFKFVELAQEINAGMPNYVIRRVQDQLNTVGKALNGATVLLLGVTYKPDIADQRESPAIPIGLGLIEKGAKVLFHDPMVEVWRLAGNELPRVADLTSALKKADITVMLQDHASYDAELLISNSNLLFDTRGKLDHPEVERL</sequence>
<gene>
    <name evidence="4" type="ORF">UFOPK1726_00687</name>
</gene>
<proteinExistence type="predicted"/>
<dbReference type="SUPFAM" id="SSF48179">
    <property type="entry name" value="6-phosphogluconate dehydrogenase C-terminal domain-like"/>
    <property type="match status" value="1"/>
</dbReference>
<evidence type="ECO:0000256" key="1">
    <source>
        <dbReference type="ARBA" id="ARBA00023002"/>
    </source>
</evidence>
<keyword evidence="1" id="KW-0560">Oxidoreductase</keyword>
<dbReference type="Pfam" id="PF03720">
    <property type="entry name" value="UDPG_MGDP_dh_C"/>
    <property type="match status" value="1"/>
</dbReference>
<dbReference type="GO" id="GO:0016616">
    <property type="term" value="F:oxidoreductase activity, acting on the CH-OH group of donors, NAD or NADP as acceptor"/>
    <property type="evidence" value="ECO:0007669"/>
    <property type="project" value="InterPro"/>
</dbReference>
<dbReference type="Pfam" id="PF00984">
    <property type="entry name" value="UDPG_MGDP_dh"/>
    <property type="match status" value="1"/>
</dbReference>
<dbReference type="SUPFAM" id="SSF52413">
    <property type="entry name" value="UDP-glucose/GDP-mannose dehydrogenase C-terminal domain"/>
    <property type="match status" value="1"/>
</dbReference>
<dbReference type="GO" id="GO:0051287">
    <property type="term" value="F:NAD binding"/>
    <property type="evidence" value="ECO:0007669"/>
    <property type="project" value="InterPro"/>
</dbReference>
<dbReference type="EMBL" id="CAEZTT010000071">
    <property type="protein sequence ID" value="CAB4577867.1"/>
    <property type="molecule type" value="Genomic_DNA"/>
</dbReference>
<dbReference type="Gene3D" id="3.40.50.720">
    <property type="entry name" value="NAD(P)-binding Rossmann-like Domain"/>
    <property type="match status" value="2"/>
</dbReference>
<dbReference type="SMART" id="SM00984">
    <property type="entry name" value="UDPG_MGDP_dh_C"/>
    <property type="match status" value="1"/>
</dbReference>
<evidence type="ECO:0000259" key="3">
    <source>
        <dbReference type="SMART" id="SM00984"/>
    </source>
</evidence>
<dbReference type="Pfam" id="PF03721">
    <property type="entry name" value="UDPG_MGDP_dh_N"/>
    <property type="match status" value="1"/>
</dbReference>
<keyword evidence="2" id="KW-0520">NAD</keyword>
<feature type="domain" description="UDP-glucose/GDP-mannose dehydrogenase C-terminal" evidence="3">
    <location>
        <begin position="318"/>
        <end position="413"/>
    </location>
</feature>
<dbReference type="GO" id="GO:0000271">
    <property type="term" value="P:polysaccharide biosynthetic process"/>
    <property type="evidence" value="ECO:0007669"/>
    <property type="project" value="InterPro"/>
</dbReference>
<dbReference type="InterPro" id="IPR036291">
    <property type="entry name" value="NAD(P)-bd_dom_sf"/>
</dbReference>
<dbReference type="GO" id="GO:0016628">
    <property type="term" value="F:oxidoreductase activity, acting on the CH-CH group of donors, NAD or NADP as acceptor"/>
    <property type="evidence" value="ECO:0007669"/>
    <property type="project" value="InterPro"/>
</dbReference>
<dbReference type="AlphaFoldDB" id="A0A6J6EPB7"/>
<reference evidence="4" key="1">
    <citation type="submission" date="2020-05" db="EMBL/GenBank/DDBJ databases">
        <authorList>
            <person name="Chiriac C."/>
            <person name="Salcher M."/>
            <person name="Ghai R."/>
            <person name="Kavagutti S V."/>
        </authorList>
    </citation>
    <scope>NUCLEOTIDE SEQUENCE</scope>
</reference>
<dbReference type="InterPro" id="IPR036220">
    <property type="entry name" value="UDP-Glc/GDP-Man_DH_C_sf"/>
</dbReference>
<dbReference type="InterPro" id="IPR028359">
    <property type="entry name" value="UDP_ManNAc/GlcNAc_DH"/>
</dbReference>
<dbReference type="InterPro" id="IPR001732">
    <property type="entry name" value="UDP-Glc/GDP-Man_DH_N"/>
</dbReference>
<dbReference type="InterPro" id="IPR017476">
    <property type="entry name" value="UDP-Glc/GDP-Man"/>
</dbReference>
<dbReference type="InterPro" id="IPR008927">
    <property type="entry name" value="6-PGluconate_DH-like_C_sf"/>
</dbReference>